<feature type="domain" description="CMP/dCMP-type deaminase" evidence="12">
    <location>
        <begin position="1"/>
        <end position="123"/>
    </location>
</feature>
<sequence length="361" mass="39194">MMDKHYMNIAIELARVTQGQTTPNPVVGSVIVKNNQIVGMGAHLKAGEEHAERHALKMAGDKAKGATMYVTLEPCSHYGRTSPCADAVIEAGIKKVVVASLDLNPRVAGRGIQKLMDAGITVETGVMEKEAVKLNRVFFHYIKTKKPFVTLKTATSLDGKIATVSGESQWITGEEARLDVQHLRHTHDAILVGVNTVLLDNPSLTTRIGEGGSNPIRIVLDHQLRTPLDANIVIDKKSPTWIVTKRQTEKGKKLKLEELGVEIIEMDSDEIHISELLIMLGQREISSLLVEGGGTVNDAFLRSGDFQQVIVYLAPTIIGGKEALSSFSGLGIAKLKNTPKLNIESITTIGKDIKMILSKGD</sequence>
<evidence type="ECO:0000256" key="3">
    <source>
        <dbReference type="ARBA" id="ARBA00005259"/>
    </source>
</evidence>
<evidence type="ECO:0000256" key="5">
    <source>
        <dbReference type="ARBA" id="ARBA00022619"/>
    </source>
</evidence>
<dbReference type="GO" id="GO:0008703">
    <property type="term" value="F:5-amino-6-(5-phosphoribosylamino)uracil reductase activity"/>
    <property type="evidence" value="ECO:0007669"/>
    <property type="project" value="UniProtKB-EC"/>
</dbReference>
<dbReference type="PANTHER" id="PTHR38011">
    <property type="entry name" value="DIHYDROFOLATE REDUCTASE FAMILY PROTEIN (AFU_ORTHOLOGUE AFUA_8G06820)"/>
    <property type="match status" value="1"/>
</dbReference>
<evidence type="ECO:0000256" key="4">
    <source>
        <dbReference type="ARBA" id="ARBA00007417"/>
    </source>
</evidence>
<dbReference type="EMBL" id="JAHQCS010000184">
    <property type="protein sequence ID" value="MBU9714773.1"/>
    <property type="molecule type" value="Genomic_DNA"/>
</dbReference>
<keyword evidence="5 11" id="KW-0686">Riboflavin biosynthesis</keyword>
<evidence type="ECO:0000313" key="14">
    <source>
        <dbReference type="Proteomes" id="UP000784880"/>
    </source>
</evidence>
<evidence type="ECO:0000256" key="7">
    <source>
        <dbReference type="ARBA" id="ARBA00023002"/>
    </source>
</evidence>
<comment type="pathway">
    <text evidence="11">Cofactor biosynthesis; riboflavin biosynthesis; 5-amino-6-(D-ribitylamino)uracil from GTP: step 3/4.</text>
</comment>
<evidence type="ECO:0000256" key="8">
    <source>
        <dbReference type="ARBA" id="ARBA00023268"/>
    </source>
</evidence>
<dbReference type="GO" id="GO:0008835">
    <property type="term" value="F:diaminohydroxyphosphoribosylaminopyrimidine deaminase activity"/>
    <property type="evidence" value="ECO:0007669"/>
    <property type="project" value="UniProtKB-EC"/>
</dbReference>
<dbReference type="InterPro" id="IPR016192">
    <property type="entry name" value="APOBEC/CMP_deaminase_Zn-bd"/>
</dbReference>
<dbReference type="PIRSF" id="PIRSF006769">
    <property type="entry name" value="RibD"/>
    <property type="match status" value="1"/>
</dbReference>
<evidence type="ECO:0000256" key="1">
    <source>
        <dbReference type="ARBA" id="ARBA00002151"/>
    </source>
</evidence>
<accession>A0ABS6JR47</accession>
<dbReference type="InterPro" id="IPR004794">
    <property type="entry name" value="Eubact_RibD"/>
</dbReference>
<keyword evidence="14" id="KW-1185">Reference proteome</keyword>
<keyword evidence="8" id="KW-0511">Multifunctional enzyme</keyword>
<gene>
    <name evidence="13" type="primary">ribD</name>
    <name evidence="13" type="ORF">KS419_23800</name>
</gene>
<proteinExistence type="inferred from homology"/>
<comment type="function">
    <text evidence="1 11">Converts 2,5-diamino-6-(ribosylamino)-4(3h)-pyrimidinone 5'-phosphate into 5-amino-6-(ribosylamino)-2,4(1h,3h)-pyrimidinedione 5'-phosphate.</text>
</comment>
<name>A0ABS6JR47_9BACI</name>
<dbReference type="PROSITE" id="PS00903">
    <property type="entry name" value="CYT_DCMP_DEAMINASES_1"/>
    <property type="match status" value="1"/>
</dbReference>
<reference evidence="13 14" key="1">
    <citation type="submission" date="2021-06" db="EMBL/GenBank/DDBJ databases">
        <title>Bacillus sp. RD4P76, an endophyte from a halophyte.</title>
        <authorList>
            <person name="Sun J.-Q."/>
        </authorList>
    </citation>
    <scope>NUCLEOTIDE SEQUENCE [LARGE SCALE GENOMIC DNA]</scope>
    <source>
        <strain evidence="13 14">CGMCC 1.15917</strain>
    </source>
</reference>
<comment type="pathway">
    <text evidence="2 11">Cofactor biosynthesis; riboflavin biosynthesis; 5-amino-6-(D-ribitylamino)uracil from GTP: step 2/4.</text>
</comment>
<dbReference type="PROSITE" id="PS51747">
    <property type="entry name" value="CYT_DCMP_DEAMINASES_2"/>
    <property type="match status" value="1"/>
</dbReference>
<dbReference type="Proteomes" id="UP000784880">
    <property type="component" value="Unassembled WGS sequence"/>
</dbReference>
<comment type="catalytic activity">
    <reaction evidence="10 11">
        <text>2,5-diamino-6-hydroxy-4-(5-phosphoribosylamino)-pyrimidine + H2O + H(+) = 5-amino-6-(5-phospho-D-ribosylamino)uracil + NH4(+)</text>
        <dbReference type="Rhea" id="RHEA:21868"/>
        <dbReference type="ChEBI" id="CHEBI:15377"/>
        <dbReference type="ChEBI" id="CHEBI:15378"/>
        <dbReference type="ChEBI" id="CHEBI:28938"/>
        <dbReference type="ChEBI" id="CHEBI:58453"/>
        <dbReference type="ChEBI" id="CHEBI:58614"/>
        <dbReference type="EC" id="3.5.4.26"/>
    </reaction>
</comment>
<dbReference type="Pfam" id="PF00383">
    <property type="entry name" value="dCMP_cyt_deam_1"/>
    <property type="match status" value="1"/>
</dbReference>
<dbReference type="InterPro" id="IPR002734">
    <property type="entry name" value="RibDG_C"/>
</dbReference>
<keyword evidence="11" id="KW-0479">Metal-binding</keyword>
<protein>
    <recommendedName>
        <fullName evidence="11">Riboflavin biosynthesis protein RibD</fullName>
    </recommendedName>
    <domain>
        <recommendedName>
            <fullName evidence="11">Diaminohydroxyphosphoribosylaminopyrimidine deaminase</fullName>
            <shortName evidence="11">DRAP deaminase</shortName>
            <ecNumber evidence="11">3.5.4.26</ecNumber>
        </recommendedName>
        <alternativeName>
            <fullName evidence="11">Riboflavin-specific deaminase</fullName>
        </alternativeName>
    </domain>
    <domain>
        <recommendedName>
            <fullName evidence="11">5-amino-6-(5-phosphoribosylamino)uracil reductase</fullName>
            <ecNumber evidence="11">1.1.1.193</ecNumber>
        </recommendedName>
        <alternativeName>
            <fullName evidence="11">HTP reductase</fullName>
        </alternativeName>
    </domain>
</protein>
<evidence type="ECO:0000256" key="10">
    <source>
        <dbReference type="ARBA" id="ARBA00049886"/>
    </source>
</evidence>
<evidence type="ECO:0000259" key="12">
    <source>
        <dbReference type="PROSITE" id="PS51747"/>
    </source>
</evidence>
<dbReference type="EC" id="1.1.1.193" evidence="11"/>
<keyword evidence="7 11" id="KW-0560">Oxidoreductase</keyword>
<comment type="similarity">
    <text evidence="3 11">In the N-terminal section; belongs to the cytidine and deoxycytidylate deaminase family.</text>
</comment>
<dbReference type="InterPro" id="IPR050765">
    <property type="entry name" value="Riboflavin_Biosynth_HTPR"/>
</dbReference>
<dbReference type="InterPro" id="IPR002125">
    <property type="entry name" value="CMP_dCMP_dom"/>
</dbReference>
<keyword evidence="6 11" id="KW-0521">NADP</keyword>
<dbReference type="RefSeq" id="WP_217069591.1">
    <property type="nucleotide sequence ID" value="NZ_JAHQCS010000184.1"/>
</dbReference>
<evidence type="ECO:0000256" key="2">
    <source>
        <dbReference type="ARBA" id="ARBA00004882"/>
    </source>
</evidence>
<dbReference type="PANTHER" id="PTHR38011:SF7">
    <property type="entry name" value="2,5-DIAMINO-6-RIBOSYLAMINO-4(3H)-PYRIMIDINONE 5'-PHOSPHATE REDUCTASE"/>
    <property type="match status" value="1"/>
</dbReference>
<dbReference type="EC" id="3.5.4.26" evidence="11"/>
<dbReference type="NCBIfam" id="TIGR00227">
    <property type="entry name" value="ribD_Cterm"/>
    <property type="match status" value="1"/>
</dbReference>
<evidence type="ECO:0000256" key="11">
    <source>
        <dbReference type="PIRNR" id="PIRNR006769"/>
    </source>
</evidence>
<comment type="cofactor">
    <cofactor evidence="11">
        <name>Zn(2+)</name>
        <dbReference type="ChEBI" id="CHEBI:29105"/>
    </cofactor>
    <text evidence="11">Binds 1 zinc ion.</text>
</comment>
<keyword evidence="11" id="KW-0862">Zinc</keyword>
<evidence type="ECO:0000313" key="13">
    <source>
        <dbReference type="EMBL" id="MBU9714773.1"/>
    </source>
</evidence>
<organism evidence="13 14">
    <name type="scientific">Evansella tamaricis</name>
    <dbReference type="NCBI Taxonomy" id="2069301"/>
    <lineage>
        <taxon>Bacteria</taxon>
        <taxon>Bacillati</taxon>
        <taxon>Bacillota</taxon>
        <taxon>Bacilli</taxon>
        <taxon>Bacillales</taxon>
        <taxon>Bacillaceae</taxon>
        <taxon>Evansella</taxon>
    </lineage>
</organism>
<comment type="catalytic activity">
    <reaction evidence="9 11">
        <text>5-amino-6-(5-phospho-D-ribitylamino)uracil + NADP(+) = 5-amino-6-(5-phospho-D-ribosylamino)uracil + NADPH + H(+)</text>
        <dbReference type="Rhea" id="RHEA:17845"/>
        <dbReference type="ChEBI" id="CHEBI:15378"/>
        <dbReference type="ChEBI" id="CHEBI:57783"/>
        <dbReference type="ChEBI" id="CHEBI:58349"/>
        <dbReference type="ChEBI" id="CHEBI:58421"/>
        <dbReference type="ChEBI" id="CHEBI:58453"/>
        <dbReference type="EC" id="1.1.1.193"/>
    </reaction>
</comment>
<keyword evidence="11 13" id="KW-0378">Hydrolase</keyword>
<dbReference type="InterPro" id="IPR011549">
    <property type="entry name" value="RibD_C"/>
</dbReference>
<evidence type="ECO:0000256" key="9">
    <source>
        <dbReference type="ARBA" id="ARBA00049861"/>
    </source>
</evidence>
<comment type="similarity">
    <text evidence="4 11">In the C-terminal section; belongs to the HTP reductase family.</text>
</comment>
<evidence type="ECO:0000256" key="6">
    <source>
        <dbReference type="ARBA" id="ARBA00022857"/>
    </source>
</evidence>
<dbReference type="NCBIfam" id="TIGR00326">
    <property type="entry name" value="eubact_ribD"/>
    <property type="match status" value="1"/>
</dbReference>
<dbReference type="Pfam" id="PF01872">
    <property type="entry name" value="RibD_C"/>
    <property type="match status" value="1"/>
</dbReference>
<dbReference type="CDD" id="cd01284">
    <property type="entry name" value="Riboflavin_deaminase-reductase"/>
    <property type="match status" value="1"/>
</dbReference>
<comment type="caution">
    <text evidence="13">The sequence shown here is derived from an EMBL/GenBank/DDBJ whole genome shotgun (WGS) entry which is preliminary data.</text>
</comment>